<dbReference type="SUPFAM" id="SSF52058">
    <property type="entry name" value="L domain-like"/>
    <property type="match status" value="1"/>
</dbReference>
<dbReference type="SMART" id="SM00369">
    <property type="entry name" value="LRR_TYP"/>
    <property type="match status" value="4"/>
</dbReference>
<evidence type="ECO:0000256" key="2">
    <source>
        <dbReference type="ARBA" id="ARBA00022737"/>
    </source>
</evidence>
<protein>
    <submittedName>
        <fullName evidence="6">Leucine-rich repeat protein 1-like</fullName>
    </submittedName>
</protein>
<organism evidence="5 6">
    <name type="scientific">Limulus polyphemus</name>
    <name type="common">Atlantic horseshoe crab</name>
    <dbReference type="NCBI Taxonomy" id="6850"/>
    <lineage>
        <taxon>Eukaryota</taxon>
        <taxon>Metazoa</taxon>
        <taxon>Ecdysozoa</taxon>
        <taxon>Arthropoda</taxon>
        <taxon>Chelicerata</taxon>
        <taxon>Merostomata</taxon>
        <taxon>Xiphosura</taxon>
        <taxon>Limulidae</taxon>
        <taxon>Limulus</taxon>
    </lineage>
</organism>
<dbReference type="Pfam" id="PF00560">
    <property type="entry name" value="LRR_1"/>
    <property type="match status" value="1"/>
</dbReference>
<evidence type="ECO:0000313" key="6">
    <source>
        <dbReference type="RefSeq" id="XP_013784058.1"/>
    </source>
</evidence>
<feature type="domain" description="PIF1/LRR1 pleckstrin homology" evidence="4">
    <location>
        <begin position="1"/>
        <end position="123"/>
    </location>
</feature>
<dbReference type="PANTHER" id="PTHR48051">
    <property type="match status" value="1"/>
</dbReference>
<evidence type="ECO:0000256" key="1">
    <source>
        <dbReference type="ARBA" id="ARBA00022614"/>
    </source>
</evidence>
<accession>A0ABM1BKX8</accession>
<dbReference type="Pfam" id="PF25344">
    <property type="entry name" value="PH_LRR1"/>
    <property type="match status" value="1"/>
</dbReference>
<dbReference type="InterPro" id="IPR057437">
    <property type="entry name" value="PIF1/LRR1_PH"/>
</dbReference>
<dbReference type="Gene3D" id="3.80.10.10">
    <property type="entry name" value="Ribonuclease Inhibitor"/>
    <property type="match status" value="1"/>
</dbReference>
<dbReference type="PROSITE" id="PS51450">
    <property type="entry name" value="LRR"/>
    <property type="match status" value="2"/>
</dbReference>
<dbReference type="SMART" id="SM00365">
    <property type="entry name" value="LRR_SD22"/>
    <property type="match status" value="3"/>
</dbReference>
<reference evidence="6" key="1">
    <citation type="submission" date="2025-08" db="UniProtKB">
        <authorList>
            <consortium name="RefSeq"/>
        </authorList>
    </citation>
    <scope>IDENTIFICATION</scope>
    <source>
        <tissue evidence="6">Muscle</tissue>
    </source>
</reference>
<evidence type="ECO:0000313" key="5">
    <source>
        <dbReference type="Proteomes" id="UP000694941"/>
    </source>
</evidence>
<name>A0ABM1BKX8_LIMPO</name>
<keyword evidence="2" id="KW-0677">Repeat</keyword>
<dbReference type="InterPro" id="IPR003591">
    <property type="entry name" value="Leu-rich_rpt_typical-subtyp"/>
</dbReference>
<evidence type="ECO:0000259" key="4">
    <source>
        <dbReference type="Pfam" id="PF25344"/>
    </source>
</evidence>
<dbReference type="SMART" id="SM00364">
    <property type="entry name" value="LRR_BAC"/>
    <property type="match status" value="4"/>
</dbReference>
<keyword evidence="3" id="KW-0539">Nucleus</keyword>
<sequence>MRLNAEIEVLSRIVPSLNIKRKGKAMKATLVLSRKLNVNSISNMSDVILIICTSQNPAGMKYKIVKNVDMVFTKFIQEGKATIRLKEPEHDIIIKKADPVHLKGFLNALYCILRNKNLDKLHLSAPPSQVNHPKTRLIISKRQDYPIRAGFPSSLSTLRIQQCNLCRVDSRILNLHNLQTLDLSNNLIKVLPANLDHLTRLVEINLNNNKLEHVCDVKFPRNLEVLSLNYNQLQTLPEQLCFMEKLKILSVSNNILQALPERIGFLKTLRNFNVSNNSLKLLPASFMQLRLNNLDLYNNAWVPVSVNYKDTDMFISLMPSLLECSASVIVKQRLYYTPEDLPCYLIDYLKCGHWCVCGKPVFCTNSSFITKVSVRALAQTTVLPGNCGEATVPLQVFPCSQTCWLKCQFY</sequence>
<keyword evidence="1" id="KW-0433">Leucine-rich repeat</keyword>
<evidence type="ECO:0000256" key="3">
    <source>
        <dbReference type="ARBA" id="ARBA00023242"/>
    </source>
</evidence>
<dbReference type="PANTHER" id="PTHR48051:SF52">
    <property type="entry name" value="LEUCINE-RICH REPEAT PROTEIN 1"/>
    <property type="match status" value="1"/>
</dbReference>
<dbReference type="InterPro" id="IPR032675">
    <property type="entry name" value="LRR_dom_sf"/>
</dbReference>
<dbReference type="InterPro" id="IPR001611">
    <property type="entry name" value="Leu-rich_rpt"/>
</dbReference>
<dbReference type="RefSeq" id="XP_013784058.1">
    <property type="nucleotide sequence ID" value="XM_013928604.2"/>
</dbReference>
<dbReference type="GeneID" id="106468192"/>
<dbReference type="InterPro" id="IPR050216">
    <property type="entry name" value="LRR_domain-containing"/>
</dbReference>
<dbReference type="Proteomes" id="UP000694941">
    <property type="component" value="Unplaced"/>
</dbReference>
<gene>
    <name evidence="6" type="primary">LOC106468192</name>
</gene>
<keyword evidence="5" id="KW-1185">Reference proteome</keyword>
<dbReference type="Pfam" id="PF13855">
    <property type="entry name" value="LRR_8"/>
    <property type="match status" value="1"/>
</dbReference>
<proteinExistence type="predicted"/>